<dbReference type="Proteomes" id="UP001058687">
    <property type="component" value="Chromosome 2"/>
</dbReference>
<evidence type="ECO:0000259" key="1">
    <source>
        <dbReference type="Pfam" id="PF13391"/>
    </source>
</evidence>
<protein>
    <submittedName>
        <fullName evidence="2">HNH endonuclease</fullName>
    </submittedName>
</protein>
<dbReference type="EMBL" id="CP050468">
    <property type="protein sequence ID" value="UTZ28426.1"/>
    <property type="molecule type" value="Genomic_DNA"/>
</dbReference>
<feature type="domain" description="HNH nuclease" evidence="1">
    <location>
        <begin position="209"/>
        <end position="261"/>
    </location>
</feature>
<dbReference type="RefSeq" id="WP_255943409.1">
    <property type="nucleotide sequence ID" value="NZ_CP050468.1"/>
</dbReference>
<dbReference type="REBASE" id="646989">
    <property type="entry name" value="VcaC014ORF17175P"/>
</dbReference>
<sequence length="310" mass="35559">MNYWWVSQKQTFKQEFEGGYMWSPKENRNGTQSHYYNNMMLVQPGDVVFSFAKGLILSVGIARSHAYSYNKPNEFGAAGDDWADDGWKVDLEYHLVENKIRPKAHIDFIRPYLPQKYSPLQDNGNGNQAYLFSVPHELASKVVELIGSEAEEVIFGFADTTEMTVTSDAIERQISNDASIDETEKHQLVKSRRGQGIFRSKLEQVESRCRVTGVQLKNHLIASHIKPWAVSNNQERLDGHNGLLLAPHVDHLFDKGFISFEDNGEMIVSEKLNPDVLKAWSISQGNYGYFSEQQQEYMSYHRENVFKKPL</sequence>
<organism evidence="2 3">
    <name type="scientific">Vibrio campbellii</name>
    <dbReference type="NCBI Taxonomy" id="680"/>
    <lineage>
        <taxon>Bacteria</taxon>
        <taxon>Pseudomonadati</taxon>
        <taxon>Pseudomonadota</taxon>
        <taxon>Gammaproteobacteria</taxon>
        <taxon>Vibrionales</taxon>
        <taxon>Vibrionaceae</taxon>
        <taxon>Vibrio</taxon>
    </lineage>
</organism>
<proteinExistence type="predicted"/>
<gene>
    <name evidence="2" type="ORF">HB761_17175</name>
</gene>
<evidence type="ECO:0000313" key="3">
    <source>
        <dbReference type="Proteomes" id="UP001058687"/>
    </source>
</evidence>
<dbReference type="Pfam" id="PF13391">
    <property type="entry name" value="HNH_2"/>
    <property type="match status" value="1"/>
</dbReference>
<dbReference type="AlphaFoldDB" id="A0AAE9MZI3"/>
<evidence type="ECO:0000313" key="2">
    <source>
        <dbReference type="EMBL" id="UTZ28426.1"/>
    </source>
</evidence>
<reference evidence="2" key="1">
    <citation type="submission" date="2020-03" db="EMBL/GenBank/DDBJ databases">
        <title>Five strains of Vibrio campbellii isolated from Mariana Trench.</title>
        <authorList>
            <person name="Liang J."/>
            <person name="Zhang X.-H."/>
        </authorList>
    </citation>
    <scope>NUCLEOTIDE SEQUENCE</scope>
    <source>
        <strain evidence="2">LJC014</strain>
    </source>
</reference>
<keyword evidence="2" id="KW-0255">Endonuclease</keyword>
<keyword evidence="2" id="KW-0378">Hydrolase</keyword>
<name>A0AAE9MZI3_9VIBR</name>
<dbReference type="GO" id="GO:0004519">
    <property type="term" value="F:endonuclease activity"/>
    <property type="evidence" value="ECO:0007669"/>
    <property type="project" value="UniProtKB-KW"/>
</dbReference>
<keyword evidence="2" id="KW-0540">Nuclease</keyword>
<dbReference type="InterPro" id="IPR003615">
    <property type="entry name" value="HNH_nuc"/>
</dbReference>
<accession>A0AAE9MZI3</accession>